<sequence length="74" mass="8377">MSLVAHISPLSWLFFNSTGMHFGHGVLIRRIFDLCSGDLVPGQWLHRRFVSSLFPFSQFSSHSDMVSSSIYTVT</sequence>
<accession>A0A5C3M602</accession>
<evidence type="ECO:0000313" key="2">
    <source>
        <dbReference type="Proteomes" id="UP000308652"/>
    </source>
</evidence>
<name>A0A5C3M602_9AGAR</name>
<gene>
    <name evidence="1" type="ORF">BDQ12DRAFT_680755</name>
</gene>
<protein>
    <submittedName>
        <fullName evidence="1">Uncharacterized protein</fullName>
    </submittedName>
</protein>
<reference evidence="1 2" key="1">
    <citation type="journal article" date="2019" name="Nat. Ecol. Evol.">
        <title>Megaphylogeny resolves global patterns of mushroom evolution.</title>
        <authorList>
            <person name="Varga T."/>
            <person name="Krizsan K."/>
            <person name="Foldi C."/>
            <person name="Dima B."/>
            <person name="Sanchez-Garcia M."/>
            <person name="Sanchez-Ramirez S."/>
            <person name="Szollosi G.J."/>
            <person name="Szarkandi J.G."/>
            <person name="Papp V."/>
            <person name="Albert L."/>
            <person name="Andreopoulos W."/>
            <person name="Angelini C."/>
            <person name="Antonin V."/>
            <person name="Barry K.W."/>
            <person name="Bougher N.L."/>
            <person name="Buchanan P."/>
            <person name="Buyck B."/>
            <person name="Bense V."/>
            <person name="Catcheside P."/>
            <person name="Chovatia M."/>
            <person name="Cooper J."/>
            <person name="Damon W."/>
            <person name="Desjardin D."/>
            <person name="Finy P."/>
            <person name="Geml J."/>
            <person name="Haridas S."/>
            <person name="Hughes K."/>
            <person name="Justo A."/>
            <person name="Karasinski D."/>
            <person name="Kautmanova I."/>
            <person name="Kiss B."/>
            <person name="Kocsube S."/>
            <person name="Kotiranta H."/>
            <person name="LaButti K.M."/>
            <person name="Lechner B.E."/>
            <person name="Liimatainen K."/>
            <person name="Lipzen A."/>
            <person name="Lukacs Z."/>
            <person name="Mihaltcheva S."/>
            <person name="Morgado L.N."/>
            <person name="Niskanen T."/>
            <person name="Noordeloos M.E."/>
            <person name="Ohm R.A."/>
            <person name="Ortiz-Santana B."/>
            <person name="Ovrebo C."/>
            <person name="Racz N."/>
            <person name="Riley R."/>
            <person name="Savchenko A."/>
            <person name="Shiryaev A."/>
            <person name="Soop K."/>
            <person name="Spirin V."/>
            <person name="Szebenyi C."/>
            <person name="Tomsovsky M."/>
            <person name="Tulloss R.E."/>
            <person name="Uehling J."/>
            <person name="Grigoriev I.V."/>
            <person name="Vagvolgyi C."/>
            <person name="Papp T."/>
            <person name="Martin F.M."/>
            <person name="Miettinen O."/>
            <person name="Hibbett D.S."/>
            <person name="Nagy L.G."/>
        </authorList>
    </citation>
    <scope>NUCLEOTIDE SEQUENCE [LARGE SCALE GENOMIC DNA]</scope>
    <source>
        <strain evidence="1 2">CBS 166.37</strain>
    </source>
</reference>
<keyword evidence="2" id="KW-1185">Reference proteome</keyword>
<dbReference type="AlphaFoldDB" id="A0A5C3M602"/>
<dbReference type="Proteomes" id="UP000308652">
    <property type="component" value="Unassembled WGS sequence"/>
</dbReference>
<organism evidence="1 2">
    <name type="scientific">Crucibulum laeve</name>
    <dbReference type="NCBI Taxonomy" id="68775"/>
    <lineage>
        <taxon>Eukaryota</taxon>
        <taxon>Fungi</taxon>
        <taxon>Dikarya</taxon>
        <taxon>Basidiomycota</taxon>
        <taxon>Agaricomycotina</taxon>
        <taxon>Agaricomycetes</taxon>
        <taxon>Agaricomycetidae</taxon>
        <taxon>Agaricales</taxon>
        <taxon>Agaricineae</taxon>
        <taxon>Nidulariaceae</taxon>
        <taxon>Crucibulum</taxon>
    </lineage>
</organism>
<evidence type="ECO:0000313" key="1">
    <source>
        <dbReference type="EMBL" id="TFK40327.1"/>
    </source>
</evidence>
<proteinExistence type="predicted"/>
<dbReference type="EMBL" id="ML213597">
    <property type="protein sequence ID" value="TFK40327.1"/>
    <property type="molecule type" value="Genomic_DNA"/>
</dbReference>